<dbReference type="InterPro" id="IPR000073">
    <property type="entry name" value="AB_hydrolase_1"/>
</dbReference>
<dbReference type="AlphaFoldDB" id="A0A0D0JQL5"/>
<evidence type="ECO:0000313" key="2">
    <source>
        <dbReference type="EMBL" id="KIQ16097.1"/>
    </source>
</evidence>
<dbReference type="EMBL" id="JXQQ01000136">
    <property type="protein sequence ID" value="KIQ16097.1"/>
    <property type="molecule type" value="Genomic_DNA"/>
</dbReference>
<proteinExistence type="predicted"/>
<dbReference type="Gene3D" id="3.40.50.1820">
    <property type="entry name" value="alpha/beta hydrolase"/>
    <property type="match status" value="1"/>
</dbReference>
<evidence type="ECO:0000259" key="1">
    <source>
        <dbReference type="Pfam" id="PF00561"/>
    </source>
</evidence>
<sequence>MVQAPGWGVGYGLYEDGLAQLARSFTVIHHDPQGSGGSDSPSDPKEMNVGSFIDDLDALRRHLKLERFALMGHSHGGFIAMNYVLKYPQHVSHLILLDAQLGIAEPAEDVQRTLPALARDARWAEAARIFAGPRKLDSDQDLSELLYRVLPLYFFDPESEQCKAAQRYVRNARISVAAMKATSESDGHFLVREKLGEIRARTLVLVGRHDFICSPVQAEAIHDGIAGSQIVVFENSGHLPWTEEPDSFFTSVIRFLEN</sequence>
<dbReference type="PANTHER" id="PTHR43798">
    <property type="entry name" value="MONOACYLGLYCEROL LIPASE"/>
    <property type="match status" value="1"/>
</dbReference>
<dbReference type="Proteomes" id="UP000032067">
    <property type="component" value="Unassembled WGS sequence"/>
</dbReference>
<evidence type="ECO:0000313" key="3">
    <source>
        <dbReference type="Proteomes" id="UP000032067"/>
    </source>
</evidence>
<dbReference type="InterPro" id="IPR029058">
    <property type="entry name" value="AB_hydrolase_fold"/>
</dbReference>
<accession>A0A0D0JQL5</accession>
<protein>
    <recommendedName>
        <fullName evidence="1">AB hydrolase-1 domain-containing protein</fullName>
    </recommendedName>
</protein>
<name>A0A0D0JQL5_VARPD</name>
<dbReference type="PRINTS" id="PR00111">
    <property type="entry name" value="ABHYDROLASE"/>
</dbReference>
<dbReference type="PANTHER" id="PTHR43798:SF33">
    <property type="entry name" value="HYDROLASE, PUTATIVE (AFU_ORTHOLOGUE AFUA_2G14860)-RELATED"/>
    <property type="match status" value="1"/>
</dbReference>
<feature type="domain" description="AB hydrolase-1" evidence="1">
    <location>
        <begin position="6"/>
        <end position="240"/>
    </location>
</feature>
<comment type="caution">
    <text evidence="2">The sequence shown here is derived from an EMBL/GenBank/DDBJ whole genome shotgun (WGS) entry which is preliminary data.</text>
</comment>
<dbReference type="Pfam" id="PF00561">
    <property type="entry name" value="Abhydrolase_1"/>
    <property type="match status" value="1"/>
</dbReference>
<organism evidence="2 3">
    <name type="scientific">Variovorax paradoxus</name>
    <dbReference type="NCBI Taxonomy" id="34073"/>
    <lineage>
        <taxon>Bacteria</taxon>
        <taxon>Pseudomonadati</taxon>
        <taxon>Pseudomonadota</taxon>
        <taxon>Betaproteobacteria</taxon>
        <taxon>Burkholderiales</taxon>
        <taxon>Comamonadaceae</taxon>
        <taxon>Variovorax</taxon>
    </lineage>
</organism>
<dbReference type="GO" id="GO:0016020">
    <property type="term" value="C:membrane"/>
    <property type="evidence" value="ECO:0007669"/>
    <property type="project" value="TreeGrafter"/>
</dbReference>
<dbReference type="SUPFAM" id="SSF53474">
    <property type="entry name" value="alpha/beta-Hydrolases"/>
    <property type="match status" value="1"/>
</dbReference>
<dbReference type="InterPro" id="IPR050266">
    <property type="entry name" value="AB_hydrolase_sf"/>
</dbReference>
<gene>
    <name evidence="2" type="ORF">RT97_31310</name>
</gene>
<reference evidence="2 3" key="1">
    <citation type="submission" date="2014-12" db="EMBL/GenBank/DDBJ databases">
        <title>16Stimator: statistical estimation of ribosomal gene copy numbers from draft genome assemblies.</title>
        <authorList>
            <person name="Perisin M.A."/>
            <person name="Vetter M."/>
            <person name="Gilbert J.A."/>
            <person name="Bergelson J."/>
        </authorList>
    </citation>
    <scope>NUCLEOTIDE SEQUENCE [LARGE SCALE GENOMIC DNA]</scope>
    <source>
        <strain evidence="2 3">MEDvA23</strain>
    </source>
</reference>